<keyword evidence="1" id="KW-1133">Transmembrane helix</keyword>
<protein>
    <submittedName>
        <fullName evidence="3">Peritrophic membrane chitin binding</fullName>
    </submittedName>
</protein>
<name>A0A3M7RIL9_BRAPC</name>
<keyword evidence="4" id="KW-1185">Reference proteome</keyword>
<dbReference type="OrthoDB" id="504708at2759"/>
<evidence type="ECO:0000313" key="4">
    <source>
        <dbReference type="Proteomes" id="UP000276133"/>
    </source>
</evidence>
<dbReference type="STRING" id="10195.A0A3M7RIL9"/>
<keyword evidence="1" id="KW-0812">Transmembrane</keyword>
<evidence type="ECO:0000256" key="2">
    <source>
        <dbReference type="SAM" id="SignalP"/>
    </source>
</evidence>
<sequence length="468" mass="54751">MKIFFQIILLILLGKSNCQFDDDPKCTLSKNCRLPICNCDSKDLPIELPNRYHISDLPQLIVLSIDDESLDVKSYQIFRKLLENRKNPNNCSIKATFFVSDSENTTSYCLARNLYDNGHEIAISTVNYTCPHKRCSPFFNFQPWNYEKWTYEILNMRERLNRYAGIPKSQIIGFRAPILEPSSDMHYRIISSNKFLYDSSLILNTDDIIWPFTLDYKFNSYLSNNGPIQRYAGLWEFPVPTYIDLENENVKCLKLWEGHCKYDKSVKGIAKFLRHHFLRAYYNNRAPLIFHLSAKWLKEFRIVNETEILPNVGYANKEKTRINIEKKEYTNLDGLIKFVNSTLEKSDDVYFVTARQAIEWMKLLPRIHKENISDLINNYLFDNCASKSSSFDGKCSIMPKPDYDTDESLILDDDDGDKLRELLKISPIHKGMLTDLQTEVLFVNSFVGYFLLGMLITLVLIIIKDRYF</sequence>
<keyword evidence="1" id="KW-0472">Membrane</keyword>
<accession>A0A3M7RIL9</accession>
<organism evidence="3 4">
    <name type="scientific">Brachionus plicatilis</name>
    <name type="common">Marine rotifer</name>
    <name type="synonym">Brachionus muelleri</name>
    <dbReference type="NCBI Taxonomy" id="10195"/>
    <lineage>
        <taxon>Eukaryota</taxon>
        <taxon>Metazoa</taxon>
        <taxon>Spiralia</taxon>
        <taxon>Gnathifera</taxon>
        <taxon>Rotifera</taxon>
        <taxon>Eurotatoria</taxon>
        <taxon>Monogononta</taxon>
        <taxon>Pseudotrocha</taxon>
        <taxon>Ploima</taxon>
        <taxon>Brachionidae</taxon>
        <taxon>Brachionus</taxon>
    </lineage>
</organism>
<dbReference type="InterPro" id="IPR052740">
    <property type="entry name" value="CE4"/>
</dbReference>
<dbReference type="Proteomes" id="UP000276133">
    <property type="component" value="Unassembled WGS sequence"/>
</dbReference>
<dbReference type="PANTHER" id="PTHR45985:SF3">
    <property type="entry name" value="CHITIN DEACETYLASE-LIKE 4"/>
    <property type="match status" value="1"/>
</dbReference>
<feature type="chain" id="PRO_5018120985" evidence="2">
    <location>
        <begin position="19"/>
        <end position="468"/>
    </location>
</feature>
<evidence type="ECO:0000256" key="1">
    <source>
        <dbReference type="SAM" id="Phobius"/>
    </source>
</evidence>
<evidence type="ECO:0000313" key="3">
    <source>
        <dbReference type="EMBL" id="RNA23421.1"/>
    </source>
</evidence>
<dbReference type="InterPro" id="IPR011330">
    <property type="entry name" value="Glyco_hydro/deAcase_b/a-brl"/>
</dbReference>
<dbReference type="EMBL" id="REGN01003291">
    <property type="protein sequence ID" value="RNA23421.1"/>
    <property type="molecule type" value="Genomic_DNA"/>
</dbReference>
<dbReference type="AlphaFoldDB" id="A0A3M7RIL9"/>
<feature type="transmembrane region" description="Helical" evidence="1">
    <location>
        <begin position="441"/>
        <end position="463"/>
    </location>
</feature>
<dbReference type="Gene3D" id="3.20.20.370">
    <property type="entry name" value="Glycoside hydrolase/deacetylase"/>
    <property type="match status" value="1"/>
</dbReference>
<proteinExistence type="predicted"/>
<gene>
    <name evidence="3" type="ORF">BpHYR1_052841</name>
</gene>
<dbReference type="GO" id="GO:0005975">
    <property type="term" value="P:carbohydrate metabolic process"/>
    <property type="evidence" value="ECO:0007669"/>
    <property type="project" value="InterPro"/>
</dbReference>
<dbReference type="PANTHER" id="PTHR45985">
    <property type="match status" value="1"/>
</dbReference>
<feature type="signal peptide" evidence="2">
    <location>
        <begin position="1"/>
        <end position="18"/>
    </location>
</feature>
<comment type="caution">
    <text evidence="3">The sequence shown here is derived from an EMBL/GenBank/DDBJ whole genome shotgun (WGS) entry which is preliminary data.</text>
</comment>
<reference evidence="3 4" key="1">
    <citation type="journal article" date="2018" name="Sci. Rep.">
        <title>Genomic signatures of local adaptation to the degree of environmental predictability in rotifers.</title>
        <authorList>
            <person name="Franch-Gras L."/>
            <person name="Hahn C."/>
            <person name="Garcia-Roger E.M."/>
            <person name="Carmona M.J."/>
            <person name="Serra M."/>
            <person name="Gomez A."/>
        </authorList>
    </citation>
    <scope>NUCLEOTIDE SEQUENCE [LARGE SCALE GENOMIC DNA]</scope>
    <source>
        <strain evidence="3">HYR1</strain>
    </source>
</reference>
<keyword evidence="2" id="KW-0732">Signal</keyword>
<dbReference type="SUPFAM" id="SSF88713">
    <property type="entry name" value="Glycoside hydrolase/deacetylase"/>
    <property type="match status" value="1"/>
</dbReference>